<evidence type="ECO:0000313" key="1">
    <source>
        <dbReference type="EMBL" id="MDF0603729.1"/>
    </source>
</evidence>
<proteinExistence type="predicted"/>
<sequence>MGLALIPIVIVALWVVIVFNNSYRTCVRLENGANLGYEAVFDLGRPYLKPIAVPRLEDGTPIVRDSLWSIKVTPTTIYGLSMAPSIDERVYRFAWRNDLGLVLAADDPAEYERLVAEAGDANWDIEINNVGTQWLMNELAERPEFEVGRCPTSLVTW</sequence>
<dbReference type="EMBL" id="JARGYC010000125">
    <property type="protein sequence ID" value="MDF0603729.1"/>
    <property type="molecule type" value="Genomic_DNA"/>
</dbReference>
<evidence type="ECO:0000313" key="2">
    <source>
        <dbReference type="Proteomes" id="UP001220964"/>
    </source>
</evidence>
<accession>A0AAE3TC96</accession>
<gene>
    <name evidence="1" type="ORF">P1J78_23690</name>
</gene>
<keyword evidence="2" id="KW-1185">Reference proteome</keyword>
<dbReference type="AlphaFoldDB" id="A0AAE3TC96"/>
<reference evidence="1" key="1">
    <citation type="submission" date="2023-03" db="EMBL/GenBank/DDBJ databases">
        <title>Multiphase analysis and comparison of six strains from genera Psychromarinibacter, Lutimaribacter, and Maritimibacter, including a novel species: Psychromarinibacter sediminicola sp. nov.</title>
        <authorList>
            <person name="Wang Y.-H."/>
            <person name="Ye M.-Q."/>
            <person name="Du Z.-J."/>
        </authorList>
    </citation>
    <scope>NUCLEOTIDE SEQUENCE</scope>
    <source>
        <strain evidence="1">C21-152</strain>
    </source>
</reference>
<protein>
    <submittedName>
        <fullName evidence="1">Uncharacterized protein</fullName>
    </submittedName>
</protein>
<comment type="caution">
    <text evidence="1">The sequence shown here is derived from an EMBL/GenBank/DDBJ whole genome shotgun (WGS) entry which is preliminary data.</text>
</comment>
<dbReference type="Proteomes" id="UP001220964">
    <property type="component" value="Unassembled WGS sequence"/>
</dbReference>
<organism evidence="1 2">
    <name type="scientific">Psychromarinibacter sediminicola</name>
    <dbReference type="NCBI Taxonomy" id="3033385"/>
    <lineage>
        <taxon>Bacteria</taxon>
        <taxon>Pseudomonadati</taxon>
        <taxon>Pseudomonadota</taxon>
        <taxon>Alphaproteobacteria</taxon>
        <taxon>Rhodobacterales</taxon>
        <taxon>Paracoccaceae</taxon>
        <taxon>Psychromarinibacter</taxon>
    </lineage>
</organism>
<name>A0AAE3TC96_9RHOB</name>